<reference evidence="2" key="1">
    <citation type="submission" date="2023-07" db="EMBL/GenBank/DDBJ databases">
        <title>A chromosome-level genome assembly of Lolium multiflorum.</title>
        <authorList>
            <person name="Chen Y."/>
            <person name="Copetti D."/>
            <person name="Kolliker R."/>
            <person name="Studer B."/>
        </authorList>
    </citation>
    <scope>NUCLEOTIDE SEQUENCE</scope>
    <source>
        <strain evidence="2">02402/16</strain>
        <tissue evidence="2">Leaf</tissue>
    </source>
</reference>
<dbReference type="Pfam" id="PF14432">
    <property type="entry name" value="DYW_deaminase"/>
    <property type="match status" value="1"/>
</dbReference>
<feature type="domain" description="DYW" evidence="1">
    <location>
        <begin position="16"/>
        <end position="108"/>
    </location>
</feature>
<dbReference type="EMBL" id="JAUUTY010000003">
    <property type="protein sequence ID" value="KAK1666771.1"/>
    <property type="molecule type" value="Genomic_DNA"/>
</dbReference>
<organism evidence="2 3">
    <name type="scientific">Lolium multiflorum</name>
    <name type="common">Italian ryegrass</name>
    <name type="synonym">Lolium perenne subsp. multiflorum</name>
    <dbReference type="NCBI Taxonomy" id="4521"/>
    <lineage>
        <taxon>Eukaryota</taxon>
        <taxon>Viridiplantae</taxon>
        <taxon>Streptophyta</taxon>
        <taxon>Embryophyta</taxon>
        <taxon>Tracheophyta</taxon>
        <taxon>Spermatophyta</taxon>
        <taxon>Magnoliopsida</taxon>
        <taxon>Liliopsida</taxon>
        <taxon>Poales</taxon>
        <taxon>Poaceae</taxon>
        <taxon>BOP clade</taxon>
        <taxon>Pooideae</taxon>
        <taxon>Poodae</taxon>
        <taxon>Poeae</taxon>
        <taxon>Poeae Chloroplast Group 2 (Poeae type)</taxon>
        <taxon>Loliodinae</taxon>
        <taxon>Loliinae</taxon>
        <taxon>Lolium</taxon>
    </lineage>
</organism>
<evidence type="ECO:0000259" key="1">
    <source>
        <dbReference type="Pfam" id="PF14432"/>
    </source>
</evidence>
<accession>A0AAD8T017</accession>
<gene>
    <name evidence="2" type="ORF">QYE76_054930</name>
</gene>
<protein>
    <recommendedName>
        <fullName evidence="1">DYW domain-containing protein</fullName>
    </recommendedName>
</protein>
<sequence>MEKMLAEMSHRLRLHGYAANTKEVLFDIEEEEKESAISLHSEKLALAFGVITSPEGTVIRIVKNLRVCKDCHGYTKLISKVFDREIVMRDRNRFHHFKHGECSCRDYW</sequence>
<name>A0AAD8T017_LOLMU</name>
<comment type="caution">
    <text evidence="2">The sequence shown here is derived from an EMBL/GenBank/DDBJ whole genome shotgun (WGS) entry which is preliminary data.</text>
</comment>
<dbReference type="GO" id="GO:0008270">
    <property type="term" value="F:zinc ion binding"/>
    <property type="evidence" value="ECO:0007669"/>
    <property type="project" value="InterPro"/>
</dbReference>
<dbReference type="AlphaFoldDB" id="A0AAD8T017"/>
<dbReference type="InterPro" id="IPR032867">
    <property type="entry name" value="DYW_dom"/>
</dbReference>
<dbReference type="Proteomes" id="UP001231189">
    <property type="component" value="Unassembled WGS sequence"/>
</dbReference>
<proteinExistence type="predicted"/>
<evidence type="ECO:0000313" key="2">
    <source>
        <dbReference type="EMBL" id="KAK1666771.1"/>
    </source>
</evidence>
<keyword evidence="3" id="KW-1185">Reference proteome</keyword>
<evidence type="ECO:0000313" key="3">
    <source>
        <dbReference type="Proteomes" id="UP001231189"/>
    </source>
</evidence>